<dbReference type="RefSeq" id="WP_343957958.1">
    <property type="nucleotide sequence ID" value="NZ_BAAAKZ010000002.1"/>
</dbReference>
<dbReference type="Proteomes" id="UP001597181">
    <property type="component" value="Unassembled WGS sequence"/>
</dbReference>
<gene>
    <name evidence="1" type="ORF">ACFQ3U_06705</name>
</gene>
<evidence type="ECO:0000313" key="2">
    <source>
        <dbReference type="Proteomes" id="UP001597181"/>
    </source>
</evidence>
<protein>
    <submittedName>
        <fullName evidence="1">Uncharacterized protein</fullName>
    </submittedName>
</protein>
<proteinExistence type="predicted"/>
<evidence type="ECO:0000313" key="1">
    <source>
        <dbReference type="EMBL" id="MFD1201579.1"/>
    </source>
</evidence>
<reference evidence="2" key="1">
    <citation type="journal article" date="2019" name="Int. J. Syst. Evol. Microbiol.">
        <title>The Global Catalogue of Microorganisms (GCM) 10K type strain sequencing project: providing services to taxonomists for standard genome sequencing and annotation.</title>
        <authorList>
            <consortium name="The Broad Institute Genomics Platform"/>
            <consortium name="The Broad Institute Genome Sequencing Center for Infectious Disease"/>
            <person name="Wu L."/>
            <person name="Ma J."/>
        </authorList>
    </citation>
    <scope>NUCLEOTIDE SEQUENCE [LARGE SCALE GENOMIC DNA]</scope>
    <source>
        <strain evidence="2">CCUG 50213</strain>
    </source>
</reference>
<keyword evidence="2" id="KW-1185">Reference proteome</keyword>
<organism evidence="1 2">
    <name type="scientific">Leucobacter albus</name>
    <dbReference type="NCBI Taxonomy" id="272210"/>
    <lineage>
        <taxon>Bacteria</taxon>
        <taxon>Bacillati</taxon>
        <taxon>Actinomycetota</taxon>
        <taxon>Actinomycetes</taxon>
        <taxon>Micrococcales</taxon>
        <taxon>Microbacteriaceae</taxon>
        <taxon>Leucobacter</taxon>
    </lineage>
</organism>
<name>A0ABW3TN11_9MICO</name>
<sequence>MFKASETPFIFMTLVKMEASAQAVKQEYEDGKPTGKPKLTKSGKTQYATGLKALAHEDGQITYENKNVGLSVEQPVDLVPGVMYAAVGEIEITPYVSNGRVAYSITATTVKPLKAGSAE</sequence>
<comment type="caution">
    <text evidence="1">The sequence shown here is derived from an EMBL/GenBank/DDBJ whole genome shotgun (WGS) entry which is preliminary data.</text>
</comment>
<accession>A0ABW3TN11</accession>
<dbReference type="EMBL" id="JBHTLY010000002">
    <property type="protein sequence ID" value="MFD1201579.1"/>
    <property type="molecule type" value="Genomic_DNA"/>
</dbReference>